<evidence type="ECO:0000259" key="2">
    <source>
        <dbReference type="Pfam" id="PF03795"/>
    </source>
</evidence>
<dbReference type="Proteomes" id="UP000521075">
    <property type="component" value="Unassembled WGS sequence"/>
</dbReference>
<protein>
    <recommendedName>
        <fullName evidence="2">YCII-related domain-containing protein</fullName>
    </recommendedName>
</protein>
<dbReference type="AlphaFoldDB" id="A0A853DR06"/>
<organism evidence="3 4">
    <name type="scientific">Leifsonia naganoensis</name>
    <dbReference type="NCBI Taxonomy" id="150025"/>
    <lineage>
        <taxon>Bacteria</taxon>
        <taxon>Bacillati</taxon>
        <taxon>Actinomycetota</taxon>
        <taxon>Actinomycetes</taxon>
        <taxon>Micrococcales</taxon>
        <taxon>Microbacteriaceae</taxon>
        <taxon>Leifsonia</taxon>
    </lineage>
</organism>
<evidence type="ECO:0000313" key="4">
    <source>
        <dbReference type="Proteomes" id="UP000521075"/>
    </source>
</evidence>
<keyword evidence="4" id="KW-1185">Reference proteome</keyword>
<sequence length="113" mass="12130">MTKFLISFPSGAMTFPAEELQAVSDASHAVMREAKEVGVYVFGGGIDENVDPVLVDGDGNVTSGTYPQTGQMKGGFCVLELPSREAALEWGAKIATSCRCAQEVREFMYDPES</sequence>
<dbReference type="Pfam" id="PF03795">
    <property type="entry name" value="YCII"/>
    <property type="match status" value="1"/>
</dbReference>
<dbReference type="InterPro" id="IPR011008">
    <property type="entry name" value="Dimeric_a/b-barrel"/>
</dbReference>
<proteinExistence type="inferred from homology"/>
<dbReference type="EMBL" id="JACCHJ010000001">
    <property type="protein sequence ID" value="NYK10053.1"/>
    <property type="molecule type" value="Genomic_DNA"/>
</dbReference>
<evidence type="ECO:0000313" key="3">
    <source>
        <dbReference type="EMBL" id="NYK10053.1"/>
    </source>
</evidence>
<comment type="similarity">
    <text evidence="1">Belongs to the YciI family.</text>
</comment>
<dbReference type="SUPFAM" id="SSF54909">
    <property type="entry name" value="Dimeric alpha+beta barrel"/>
    <property type="match status" value="1"/>
</dbReference>
<dbReference type="RefSeq" id="WP_179700866.1">
    <property type="nucleotide sequence ID" value="NZ_BAAAHA010000010.1"/>
</dbReference>
<dbReference type="InterPro" id="IPR005545">
    <property type="entry name" value="YCII"/>
</dbReference>
<reference evidence="3 4" key="1">
    <citation type="submission" date="2020-07" db="EMBL/GenBank/DDBJ databases">
        <title>Sequencing the genomes of 1000 actinobacteria strains.</title>
        <authorList>
            <person name="Klenk H.-P."/>
        </authorList>
    </citation>
    <scope>NUCLEOTIDE SEQUENCE [LARGE SCALE GENOMIC DNA]</scope>
    <source>
        <strain evidence="3 4">DSM 15166</strain>
    </source>
</reference>
<accession>A0A853DR06</accession>
<dbReference type="Gene3D" id="3.30.70.1060">
    <property type="entry name" value="Dimeric alpha+beta barrel"/>
    <property type="match status" value="1"/>
</dbReference>
<name>A0A853DR06_9MICO</name>
<evidence type="ECO:0000256" key="1">
    <source>
        <dbReference type="ARBA" id="ARBA00007689"/>
    </source>
</evidence>
<gene>
    <name evidence="3" type="ORF">HNR14_001934</name>
</gene>
<comment type="caution">
    <text evidence="3">The sequence shown here is derived from an EMBL/GenBank/DDBJ whole genome shotgun (WGS) entry which is preliminary data.</text>
</comment>
<feature type="domain" description="YCII-related" evidence="2">
    <location>
        <begin position="18"/>
        <end position="94"/>
    </location>
</feature>